<dbReference type="EMBL" id="AFYI01000002">
    <property type="protein sequence ID" value="EHB42120.1"/>
    <property type="molecule type" value="Genomic_DNA"/>
</dbReference>
<evidence type="ECO:0000313" key="1">
    <source>
        <dbReference type="EMBL" id="EHB42120.1"/>
    </source>
</evidence>
<accession>A0A6C8G8E8</accession>
<dbReference type="Proteomes" id="UP000004564">
    <property type="component" value="Chromosome"/>
</dbReference>
<comment type="caution">
    <text evidence="1">The sequence shown here is derived from an EMBL/GenBank/DDBJ whole genome shotgun (WGS) entry which is preliminary data.</text>
</comment>
<organism evidence="1 2">
    <name type="scientific">Salmonella enterica subsp. enterica serovar Infantis str. SARB27</name>
    <dbReference type="NCBI Taxonomy" id="596155"/>
    <lineage>
        <taxon>Bacteria</taxon>
        <taxon>Pseudomonadati</taxon>
        <taxon>Pseudomonadota</taxon>
        <taxon>Gammaproteobacteria</taxon>
        <taxon>Enterobacterales</taxon>
        <taxon>Enterobacteriaceae</taxon>
        <taxon>Salmonella</taxon>
    </lineage>
</organism>
<reference evidence="1 2" key="1">
    <citation type="submission" date="2011-09" db="EMBL/GenBank/DDBJ databases">
        <authorList>
            <person name="McClelland M."/>
            <person name="Clifton S."/>
            <person name="Porwollik S."/>
            <person name="Cheng P."/>
            <person name="Wollam A."/>
            <person name="Wang C."/>
            <person name="Pepin K."/>
            <person name="Bhonagiri V."/>
            <person name="Fulton R."/>
            <person name="Fulton L.F."/>
            <person name="Delehaunty K."/>
            <person name="Fronick C."/>
            <person name="O'Laughlin M."/>
            <person name="Godfrey J."/>
            <person name="Waligorski J."/>
            <person name="Appelbaum E."/>
            <person name="Farmer C."/>
            <person name="Strong C."/>
            <person name="Tomlinson C."/>
            <person name="Hou S."/>
            <person name="Minx P."/>
            <person name="Warren W."/>
            <person name="Wilson R.K."/>
        </authorList>
    </citation>
    <scope>NUCLEOTIDE SEQUENCE [LARGE SCALE GENOMIC DNA]</scope>
    <source>
        <strain evidence="2">SARB 27</strain>
    </source>
</reference>
<protein>
    <submittedName>
        <fullName evidence="1">Uncharacterized protein</fullName>
    </submittedName>
</protein>
<name>A0A6C8G8E8_SALIN</name>
<sequence length="57" mass="6779">MKIIFLRYKFSAIKQSNYKKQKIRRSEVVEDCHVLDRELVGRAMYGKECNTVIDGNR</sequence>
<evidence type="ECO:0000313" key="2">
    <source>
        <dbReference type="Proteomes" id="UP000004564"/>
    </source>
</evidence>
<proteinExistence type="predicted"/>
<gene>
    <name evidence="1" type="ORF">SEENIN0B_01993</name>
</gene>
<dbReference type="AlphaFoldDB" id="A0A6C8G8E8"/>